<feature type="non-terminal residue" evidence="1">
    <location>
        <position position="1"/>
    </location>
</feature>
<name>A0A0F8YI83_9ZZZZ</name>
<dbReference type="AlphaFoldDB" id="A0A0F8YI83"/>
<gene>
    <name evidence="1" type="ORF">LCGC14_3151900</name>
</gene>
<protein>
    <submittedName>
        <fullName evidence="1">Uncharacterized protein</fullName>
    </submittedName>
</protein>
<comment type="caution">
    <text evidence="1">The sequence shown here is derived from an EMBL/GenBank/DDBJ whole genome shotgun (WGS) entry which is preliminary data.</text>
</comment>
<proteinExistence type="predicted"/>
<evidence type="ECO:0000313" key="1">
    <source>
        <dbReference type="EMBL" id="KKK47761.1"/>
    </source>
</evidence>
<accession>A0A0F8YI83</accession>
<reference evidence="1" key="1">
    <citation type="journal article" date="2015" name="Nature">
        <title>Complex archaea that bridge the gap between prokaryotes and eukaryotes.</title>
        <authorList>
            <person name="Spang A."/>
            <person name="Saw J.H."/>
            <person name="Jorgensen S.L."/>
            <person name="Zaremba-Niedzwiedzka K."/>
            <person name="Martijn J."/>
            <person name="Lind A.E."/>
            <person name="van Eijk R."/>
            <person name="Schleper C."/>
            <person name="Guy L."/>
            <person name="Ettema T.J."/>
        </authorList>
    </citation>
    <scope>NUCLEOTIDE SEQUENCE</scope>
</reference>
<organism evidence="1">
    <name type="scientific">marine sediment metagenome</name>
    <dbReference type="NCBI Taxonomy" id="412755"/>
    <lineage>
        <taxon>unclassified sequences</taxon>
        <taxon>metagenomes</taxon>
        <taxon>ecological metagenomes</taxon>
    </lineage>
</organism>
<sequence>GENIQGWWEKLSDEAGELDLVPLLICRQNNRPDLVGLPIPLAWQVAEWTHSGMLECPWEQVGLILLSALTTIKPSVLYKLIPRPGEEWRA</sequence>
<dbReference type="EMBL" id="LAZR01069407">
    <property type="protein sequence ID" value="KKK47761.1"/>
    <property type="molecule type" value="Genomic_DNA"/>
</dbReference>